<keyword evidence="1" id="KW-1133">Transmembrane helix</keyword>
<proteinExistence type="predicted"/>
<evidence type="ECO:0000256" key="1">
    <source>
        <dbReference type="SAM" id="Phobius"/>
    </source>
</evidence>
<accession>A0A6J4IX16</accession>
<gene>
    <name evidence="2" type="ORF">AVDCRST_MAG20-2693</name>
</gene>
<dbReference type="EMBL" id="CADCSY010000128">
    <property type="protein sequence ID" value="CAA9261659.1"/>
    <property type="molecule type" value="Genomic_DNA"/>
</dbReference>
<organism evidence="2">
    <name type="scientific">uncultured Acidimicrobiales bacterium</name>
    <dbReference type="NCBI Taxonomy" id="310071"/>
    <lineage>
        <taxon>Bacteria</taxon>
        <taxon>Bacillati</taxon>
        <taxon>Actinomycetota</taxon>
        <taxon>Acidimicrobiia</taxon>
        <taxon>Acidimicrobiales</taxon>
        <taxon>environmental samples</taxon>
    </lineage>
</organism>
<keyword evidence="1" id="KW-0812">Transmembrane</keyword>
<evidence type="ECO:0000313" key="2">
    <source>
        <dbReference type="EMBL" id="CAA9261659.1"/>
    </source>
</evidence>
<name>A0A6J4IX16_9ACTN</name>
<sequence>MSGPLDPDFQRELHEHANGSLMWPLPGLLLTYVVGPLVGLGPKAWRLLGRAPRG</sequence>
<feature type="transmembrane region" description="Helical" evidence="1">
    <location>
        <begin position="20"/>
        <end position="40"/>
    </location>
</feature>
<keyword evidence="1" id="KW-0472">Membrane</keyword>
<dbReference type="AlphaFoldDB" id="A0A6J4IX16"/>
<protein>
    <submittedName>
        <fullName evidence="2">Uncharacterized protein</fullName>
    </submittedName>
</protein>
<reference evidence="2" key="1">
    <citation type="submission" date="2020-02" db="EMBL/GenBank/DDBJ databases">
        <authorList>
            <person name="Meier V. D."/>
        </authorList>
    </citation>
    <scope>NUCLEOTIDE SEQUENCE</scope>
    <source>
        <strain evidence="2">AVDCRST_MAG20</strain>
    </source>
</reference>